<dbReference type="InterPro" id="IPR050706">
    <property type="entry name" value="Cyclic-di-GMP_PDE-like"/>
</dbReference>
<dbReference type="InterPro" id="IPR035919">
    <property type="entry name" value="EAL_sf"/>
</dbReference>
<geneLocation type="plasmid" evidence="3">
    <name>pR31014-IMP</name>
</geneLocation>
<sequence>MHLWVNASQISVSDIRFIEHAISEFDRHEVTSRMTFEITESADGDACKIVKGLERLNLKAMPVMLDDLRDGFAKRQLLMNRAVTGCKLSRRTTRDIAESPAVRGEVEKLVRDCRAAGKRVVLEGIEDAAELEIARALEIEFCQGFYFGRPALPEYLFG</sequence>
<dbReference type="InterPro" id="IPR001633">
    <property type="entry name" value="EAL_dom"/>
</dbReference>
<organism evidence="3">
    <name type="scientific">Pseudomonas aeruginosa</name>
    <dbReference type="NCBI Taxonomy" id="287"/>
    <lineage>
        <taxon>Bacteria</taxon>
        <taxon>Pseudomonadati</taxon>
        <taxon>Pseudomonadota</taxon>
        <taxon>Gammaproteobacteria</taxon>
        <taxon>Pseudomonadales</taxon>
        <taxon>Pseudomonadaceae</taxon>
        <taxon>Pseudomonas</taxon>
    </lineage>
</organism>
<evidence type="ECO:0000259" key="1">
    <source>
        <dbReference type="PROSITE" id="PS50883"/>
    </source>
</evidence>
<accession>A0A2L1KHX6</accession>
<proteinExistence type="predicted"/>
<keyword evidence="3" id="KW-0614">Plasmid</keyword>
<dbReference type="Gene3D" id="3.20.20.450">
    <property type="entry name" value="EAL domain"/>
    <property type="match status" value="1"/>
</dbReference>
<dbReference type="EMBL" id="MF344570">
    <property type="protein sequence ID" value="AVE21461.1"/>
    <property type="molecule type" value="Genomic_DNA"/>
</dbReference>
<dbReference type="GO" id="GO:0071111">
    <property type="term" value="F:cyclic-guanylate-specific phosphodiesterase activity"/>
    <property type="evidence" value="ECO:0007669"/>
    <property type="project" value="InterPro"/>
</dbReference>
<feature type="domain" description="EAL" evidence="1">
    <location>
        <begin position="1"/>
        <end position="158"/>
    </location>
</feature>
<reference evidence="2" key="1">
    <citation type="submission" date="2017-06" db="EMBL/GenBank/DDBJ databases">
        <title>Complete sequence of pA681-IMP from clinical Pseudomonas aeruginosa.</title>
        <authorList>
            <person name="Yuan M."/>
            <person name="Feng J.2nd."/>
            <person name="Zhan Z.3rd."/>
            <person name="Jiang X.4th."/>
            <person name="Zhang D.5th."/>
            <person name="Chen X.6th."/>
            <person name="Zhao X."/>
            <person name="Che J."/>
            <person name="Lu J."/>
            <person name="Xu J."/>
            <person name="Li J."/>
            <person name="Zhou D."/>
        </authorList>
    </citation>
    <scope>NUCLEOTIDE SEQUENCE</scope>
    <source>
        <plasmid evidence="2">pA681-IMP</plasmid>
    </source>
</reference>
<dbReference type="PANTHER" id="PTHR33121">
    <property type="entry name" value="CYCLIC DI-GMP PHOSPHODIESTERASE PDEF"/>
    <property type="match status" value="1"/>
</dbReference>
<evidence type="ECO:0000313" key="2">
    <source>
        <dbReference type="EMBL" id="AVE21461.1"/>
    </source>
</evidence>
<reference evidence="3" key="2">
    <citation type="submission" date="2017-06" db="EMBL/GenBank/DDBJ databases">
        <title>Complete sequence of pR31014-IMP from clinical Pseudomonas aeruginosa.</title>
        <authorList>
            <person name="Yuan M."/>
            <person name="Feng J.2nd."/>
            <person name="Zhan Z.3rd."/>
            <person name="Jiang X.4th."/>
            <person name="Zhang D.5th."/>
            <person name="Chen X.6th."/>
            <person name="Zhao X."/>
            <person name="Che J."/>
            <person name="Lu J."/>
            <person name="Xu J."/>
            <person name="Li J."/>
            <person name="Zhou D."/>
        </authorList>
    </citation>
    <scope>NUCLEOTIDE SEQUENCE</scope>
    <source>
        <plasmid evidence="3">pR31014-IMP</plasmid>
    </source>
</reference>
<dbReference type="EMBL" id="MF344571">
    <property type="protein sequence ID" value="AVE21950.1"/>
    <property type="molecule type" value="Genomic_DNA"/>
</dbReference>
<name>A0A2L1KHX6_PSEAI</name>
<protein>
    <submittedName>
        <fullName evidence="3">GGDEF domain/EAL domain protein</fullName>
    </submittedName>
</protein>
<evidence type="ECO:0000313" key="3">
    <source>
        <dbReference type="EMBL" id="AVE21950.1"/>
    </source>
</evidence>
<dbReference type="AlphaFoldDB" id="A0A2L1KHX6"/>
<dbReference type="PROSITE" id="PS50883">
    <property type="entry name" value="EAL"/>
    <property type="match status" value="1"/>
</dbReference>
<dbReference type="Pfam" id="PF00563">
    <property type="entry name" value="EAL"/>
    <property type="match status" value="1"/>
</dbReference>
<dbReference type="PANTHER" id="PTHR33121:SF70">
    <property type="entry name" value="SIGNALING PROTEIN YKOW"/>
    <property type="match status" value="1"/>
</dbReference>
<geneLocation type="plasmid" evidence="2">
    <name>pA681-IMP</name>
</geneLocation>
<dbReference type="SUPFAM" id="SSF141868">
    <property type="entry name" value="EAL domain-like"/>
    <property type="match status" value="1"/>
</dbReference>